<organism evidence="1 2">
    <name type="scientific">Falsiroseomonas tokyonensis</name>
    <dbReference type="NCBI Taxonomy" id="430521"/>
    <lineage>
        <taxon>Bacteria</taxon>
        <taxon>Pseudomonadati</taxon>
        <taxon>Pseudomonadota</taxon>
        <taxon>Alphaproteobacteria</taxon>
        <taxon>Acetobacterales</taxon>
        <taxon>Roseomonadaceae</taxon>
        <taxon>Falsiroseomonas</taxon>
    </lineage>
</organism>
<comment type="caution">
    <text evidence="1">The sequence shown here is derived from an EMBL/GenBank/DDBJ whole genome shotgun (WGS) entry which is preliminary data.</text>
</comment>
<gene>
    <name evidence="1" type="ORF">ACFOD3_01550</name>
</gene>
<reference evidence="2" key="1">
    <citation type="journal article" date="2019" name="Int. J. Syst. Evol. Microbiol.">
        <title>The Global Catalogue of Microorganisms (GCM) 10K type strain sequencing project: providing services to taxonomists for standard genome sequencing and annotation.</title>
        <authorList>
            <consortium name="The Broad Institute Genomics Platform"/>
            <consortium name="The Broad Institute Genome Sequencing Center for Infectious Disease"/>
            <person name="Wu L."/>
            <person name="Ma J."/>
        </authorList>
    </citation>
    <scope>NUCLEOTIDE SEQUENCE [LARGE SCALE GENOMIC DNA]</scope>
    <source>
        <strain evidence="2">CGMCC 1.16855</strain>
    </source>
</reference>
<protein>
    <submittedName>
        <fullName evidence="1">Uncharacterized protein</fullName>
    </submittedName>
</protein>
<sequence length="51" mass="5309">MDRDSTIEEAEAGGVRLLPAGLVGYLVYPAVLELIVAIPPANDAIPRAPHG</sequence>
<name>A0ABV7BLQ4_9PROT</name>
<evidence type="ECO:0000313" key="1">
    <source>
        <dbReference type="EMBL" id="MFC2998556.1"/>
    </source>
</evidence>
<evidence type="ECO:0000313" key="2">
    <source>
        <dbReference type="Proteomes" id="UP001595420"/>
    </source>
</evidence>
<dbReference type="RefSeq" id="WP_216833956.1">
    <property type="nucleotide sequence ID" value="NZ_JAFNJS010000001.1"/>
</dbReference>
<dbReference type="Proteomes" id="UP001595420">
    <property type="component" value="Unassembled WGS sequence"/>
</dbReference>
<accession>A0ABV7BLQ4</accession>
<proteinExistence type="predicted"/>
<dbReference type="EMBL" id="JBHRSB010000001">
    <property type="protein sequence ID" value="MFC2998556.1"/>
    <property type="molecule type" value="Genomic_DNA"/>
</dbReference>
<keyword evidence="2" id="KW-1185">Reference proteome</keyword>